<dbReference type="RefSeq" id="WP_010990897.1">
    <property type="nucleotide sequence ID" value="NZ_VTKM01000001.1"/>
</dbReference>
<evidence type="ECO:0000313" key="1">
    <source>
        <dbReference type="EMBL" id="ECQ6721749.1"/>
    </source>
</evidence>
<accession>A0A5Y9DIP3</accession>
<comment type="caution">
    <text evidence="1">The sequence shown here is derived from an EMBL/GenBank/DDBJ whole genome shotgun (WGS) entry which is preliminary data.</text>
</comment>
<reference evidence="1" key="1">
    <citation type="submission" date="2019-08" db="EMBL/GenBank/DDBJ databases">
        <authorList>
            <consortium name="GenomeTrakr network: Whole genome sequencing for foodborne pathogen traceback"/>
        </authorList>
    </citation>
    <scope>NUCLEOTIDE SEQUENCE</scope>
    <source>
        <strain evidence="1">AG19-0288</strain>
    </source>
</reference>
<protein>
    <recommendedName>
        <fullName evidence="2">DUF2577 domain-containing protein</fullName>
    </recommendedName>
</protein>
<proteinExistence type="predicted"/>
<dbReference type="EMBL" id="AAKCDQ010000001">
    <property type="protein sequence ID" value="ECQ6721749.1"/>
    <property type="molecule type" value="Genomic_DNA"/>
</dbReference>
<evidence type="ECO:0008006" key="2">
    <source>
        <dbReference type="Google" id="ProtNLM"/>
    </source>
</evidence>
<gene>
    <name evidence="1" type="ORF">FZ622_02305</name>
</gene>
<sequence>MKKQIQSIVKGVLNSEVLADFVPGEILNIAPLSVKINDNDKLILSGEQVQITEGFMERGPVEGDRVLCARLKGGQLFVVLDRLI</sequence>
<organism evidence="1">
    <name type="scientific">Listeria monocytogenes</name>
    <dbReference type="NCBI Taxonomy" id="1639"/>
    <lineage>
        <taxon>Bacteria</taxon>
        <taxon>Bacillati</taxon>
        <taxon>Bacillota</taxon>
        <taxon>Bacilli</taxon>
        <taxon>Bacillales</taxon>
        <taxon>Listeriaceae</taxon>
        <taxon>Listeria</taxon>
    </lineage>
</organism>
<name>A0A5Y9DIP3_LISMN</name>
<dbReference type="AlphaFoldDB" id="A0A5Y9DIP3"/>